<dbReference type="Pfam" id="PF07589">
    <property type="entry name" value="PEP-CTERM"/>
    <property type="match status" value="1"/>
</dbReference>
<feature type="domain" description="Ice-binding protein C-terminal" evidence="2">
    <location>
        <begin position="224"/>
        <end position="246"/>
    </location>
</feature>
<dbReference type="AlphaFoldDB" id="A0A4R3U8Z0"/>
<sequence length="248" mass="25037">MPNTLKWAVGAALIAASQLAMAGLAQVQISNLTLSASGGAGWYWLPKGATWLSPTAGAATGLIAPSFDDSVAGWHGDALASSVTDGTSVAQAQLTSETSGGLNGVTAQASVATTGGQSGWAFAQVFDGQIMVGSNTTITLSETIDNIFASGPTTQANAYIELCTTDFTTDICSPLNFAEAFVDGNSPAYSGPNVLTASWTNPGSTTWAKMHIGLTASADSLANTIPEPASIALVVTGLAGIGFSRRRA</sequence>
<evidence type="ECO:0000313" key="4">
    <source>
        <dbReference type="Proteomes" id="UP000295110"/>
    </source>
</evidence>
<gene>
    <name evidence="3" type="ORF">EV671_10647</name>
</gene>
<evidence type="ECO:0000313" key="3">
    <source>
        <dbReference type="EMBL" id="TCU82462.1"/>
    </source>
</evidence>
<keyword evidence="4" id="KW-1185">Reference proteome</keyword>
<accession>A0A4R3U8Z0</accession>
<protein>
    <submittedName>
        <fullName evidence="3">Putative secreted protein with PEP-CTERM sorting signal</fullName>
    </submittedName>
</protein>
<organism evidence="3 4">
    <name type="scientific">Roseateles saccharophilus</name>
    <name type="common">Pseudomonas saccharophila</name>
    <dbReference type="NCBI Taxonomy" id="304"/>
    <lineage>
        <taxon>Bacteria</taxon>
        <taxon>Pseudomonadati</taxon>
        <taxon>Pseudomonadota</taxon>
        <taxon>Betaproteobacteria</taxon>
        <taxon>Burkholderiales</taxon>
        <taxon>Sphaerotilaceae</taxon>
        <taxon>Roseateles</taxon>
    </lineage>
</organism>
<proteinExistence type="predicted"/>
<feature type="signal peptide" evidence="1">
    <location>
        <begin position="1"/>
        <end position="22"/>
    </location>
</feature>
<comment type="caution">
    <text evidence="3">The sequence shown here is derived from an EMBL/GenBank/DDBJ whole genome shotgun (WGS) entry which is preliminary data.</text>
</comment>
<name>A0A4R3U8Z0_ROSSA</name>
<evidence type="ECO:0000256" key="1">
    <source>
        <dbReference type="SAM" id="SignalP"/>
    </source>
</evidence>
<dbReference type="InterPro" id="IPR013424">
    <property type="entry name" value="Ice-binding_C"/>
</dbReference>
<dbReference type="NCBIfam" id="TIGR02595">
    <property type="entry name" value="PEP_CTERM"/>
    <property type="match status" value="1"/>
</dbReference>
<evidence type="ECO:0000259" key="2">
    <source>
        <dbReference type="Pfam" id="PF07589"/>
    </source>
</evidence>
<keyword evidence="1" id="KW-0732">Signal</keyword>
<reference evidence="3 4" key="1">
    <citation type="submission" date="2019-03" db="EMBL/GenBank/DDBJ databases">
        <title>Genomic Encyclopedia of Type Strains, Phase IV (KMG-IV): sequencing the most valuable type-strain genomes for metagenomic binning, comparative biology and taxonomic classification.</title>
        <authorList>
            <person name="Goeker M."/>
        </authorList>
    </citation>
    <scope>NUCLEOTIDE SEQUENCE [LARGE SCALE GENOMIC DNA]</scope>
    <source>
        <strain evidence="3 4">DSM 654</strain>
    </source>
</reference>
<dbReference type="Proteomes" id="UP000295110">
    <property type="component" value="Unassembled WGS sequence"/>
</dbReference>
<dbReference type="EMBL" id="SMBU01000064">
    <property type="protein sequence ID" value="TCU82462.1"/>
    <property type="molecule type" value="Genomic_DNA"/>
</dbReference>
<feature type="chain" id="PRO_5020395894" evidence="1">
    <location>
        <begin position="23"/>
        <end position="248"/>
    </location>
</feature>